<dbReference type="Gene3D" id="1.10.1660.10">
    <property type="match status" value="1"/>
</dbReference>
<dbReference type="Pfam" id="PF00903">
    <property type="entry name" value="Glyoxalase"/>
    <property type="match status" value="1"/>
</dbReference>
<name>A0A7W7M863_9ACTN</name>
<dbReference type="GO" id="GO:0003700">
    <property type="term" value="F:DNA-binding transcription factor activity"/>
    <property type="evidence" value="ECO:0007669"/>
    <property type="project" value="InterPro"/>
</dbReference>
<evidence type="ECO:0000313" key="4">
    <source>
        <dbReference type="EMBL" id="MBB4740535.1"/>
    </source>
</evidence>
<dbReference type="PANTHER" id="PTHR30204">
    <property type="entry name" value="REDOX-CYCLING DRUG-SENSING TRANSCRIPTIONAL ACTIVATOR SOXR"/>
    <property type="match status" value="1"/>
</dbReference>
<dbReference type="GO" id="GO:0003677">
    <property type="term" value="F:DNA binding"/>
    <property type="evidence" value="ECO:0007669"/>
    <property type="project" value="UniProtKB-KW"/>
</dbReference>
<dbReference type="InterPro" id="IPR029068">
    <property type="entry name" value="Glyas_Bleomycin-R_OHBP_Dase"/>
</dbReference>
<dbReference type="SMART" id="SM00422">
    <property type="entry name" value="HTH_MERR"/>
    <property type="match status" value="1"/>
</dbReference>
<accession>A0A7W7M863</accession>
<keyword evidence="1 4" id="KW-0238">DNA-binding</keyword>
<dbReference type="CDD" id="cd01107">
    <property type="entry name" value="HTH_BmrR"/>
    <property type="match status" value="1"/>
</dbReference>
<protein>
    <submittedName>
        <fullName evidence="4">DNA-binding transcriptional MerR regulator</fullName>
    </submittedName>
</protein>
<dbReference type="EMBL" id="JACHNB010000001">
    <property type="protein sequence ID" value="MBB4740535.1"/>
    <property type="molecule type" value="Genomic_DNA"/>
</dbReference>
<evidence type="ECO:0000259" key="3">
    <source>
        <dbReference type="PROSITE" id="PS51819"/>
    </source>
</evidence>
<organism evidence="4 5">
    <name type="scientific">Actinoplanes octamycinicus</name>
    <dbReference type="NCBI Taxonomy" id="135948"/>
    <lineage>
        <taxon>Bacteria</taxon>
        <taxon>Bacillati</taxon>
        <taxon>Actinomycetota</taxon>
        <taxon>Actinomycetes</taxon>
        <taxon>Micromonosporales</taxon>
        <taxon>Micromonosporaceae</taxon>
        <taxon>Actinoplanes</taxon>
    </lineage>
</organism>
<evidence type="ECO:0000313" key="5">
    <source>
        <dbReference type="Proteomes" id="UP000546162"/>
    </source>
</evidence>
<feature type="domain" description="HTH merR-type" evidence="2">
    <location>
        <begin position="3"/>
        <end position="73"/>
    </location>
</feature>
<comment type="caution">
    <text evidence="4">The sequence shown here is derived from an EMBL/GenBank/DDBJ whole genome shotgun (WGS) entry which is preliminary data.</text>
</comment>
<sequence length="236" mass="25685">MTHISIGAFGAATGLSIAALRHYDEVGLLKPADVDPSTGYRRYAPAQVDQARLICGLRALDLPIDQIRAVLGRPADIKEALDTHRERLVDQIRELTQRVRAVDEFLERGSSVPAFQDVRPVQISIRVRDIEAAAAFYARAFDAVHQPEIASLRFGSYRSDRFFLITLVEGGSGSARLGLLVDAVDRAHAQALAAGAEEISPPTDYAWKPRTSAVRDPDGNLIELYQGWGPADAVAA</sequence>
<dbReference type="PROSITE" id="PS50937">
    <property type="entry name" value="HTH_MERR_2"/>
    <property type="match status" value="1"/>
</dbReference>
<dbReference type="InterPro" id="IPR009061">
    <property type="entry name" value="DNA-bd_dom_put_sf"/>
</dbReference>
<dbReference type="Proteomes" id="UP000546162">
    <property type="component" value="Unassembled WGS sequence"/>
</dbReference>
<dbReference type="PROSITE" id="PS51819">
    <property type="entry name" value="VOC"/>
    <property type="match status" value="1"/>
</dbReference>
<dbReference type="InterPro" id="IPR037523">
    <property type="entry name" value="VOC_core"/>
</dbReference>
<dbReference type="SUPFAM" id="SSF46955">
    <property type="entry name" value="Putative DNA-binding domain"/>
    <property type="match status" value="1"/>
</dbReference>
<evidence type="ECO:0000256" key="1">
    <source>
        <dbReference type="ARBA" id="ARBA00023125"/>
    </source>
</evidence>
<evidence type="ECO:0000259" key="2">
    <source>
        <dbReference type="PROSITE" id="PS50937"/>
    </source>
</evidence>
<dbReference type="InterPro" id="IPR004360">
    <property type="entry name" value="Glyas_Fos-R_dOase_dom"/>
</dbReference>
<dbReference type="SUPFAM" id="SSF54593">
    <property type="entry name" value="Glyoxalase/Bleomycin resistance protein/Dihydroxybiphenyl dioxygenase"/>
    <property type="match status" value="1"/>
</dbReference>
<dbReference type="Gene3D" id="3.10.180.10">
    <property type="entry name" value="2,3-Dihydroxybiphenyl 1,2-Dioxygenase, domain 1"/>
    <property type="match status" value="1"/>
</dbReference>
<dbReference type="InterPro" id="IPR000551">
    <property type="entry name" value="MerR-type_HTH_dom"/>
</dbReference>
<reference evidence="4 5" key="1">
    <citation type="submission" date="2020-08" db="EMBL/GenBank/DDBJ databases">
        <title>Sequencing the genomes of 1000 actinobacteria strains.</title>
        <authorList>
            <person name="Klenk H.-P."/>
        </authorList>
    </citation>
    <scope>NUCLEOTIDE SEQUENCE [LARGE SCALE GENOMIC DNA]</scope>
    <source>
        <strain evidence="4 5">DSM 45809</strain>
    </source>
</reference>
<proteinExistence type="predicted"/>
<dbReference type="Pfam" id="PF13411">
    <property type="entry name" value="MerR_1"/>
    <property type="match status" value="1"/>
</dbReference>
<dbReference type="InterPro" id="IPR047057">
    <property type="entry name" value="MerR_fam"/>
</dbReference>
<dbReference type="AlphaFoldDB" id="A0A7W7M863"/>
<gene>
    <name evidence="4" type="ORF">BJY16_003994</name>
</gene>
<dbReference type="RefSeq" id="WP_185041119.1">
    <property type="nucleotide sequence ID" value="NZ_BAABFG010000005.1"/>
</dbReference>
<keyword evidence="5" id="KW-1185">Reference proteome</keyword>
<dbReference type="PANTHER" id="PTHR30204:SF97">
    <property type="entry name" value="MERR FAMILY REGULATORY PROTEIN"/>
    <property type="match status" value="1"/>
</dbReference>
<feature type="domain" description="VOC" evidence="3">
    <location>
        <begin position="119"/>
        <end position="227"/>
    </location>
</feature>